<name>A0A9D1DXW7_9FIRM</name>
<dbReference type="GO" id="GO:0016020">
    <property type="term" value="C:membrane"/>
    <property type="evidence" value="ECO:0007669"/>
    <property type="project" value="UniProtKB-SubCell"/>
</dbReference>
<dbReference type="AlphaFoldDB" id="A0A9D1DXW7"/>
<feature type="domain" description="Cation efflux protein cytoplasmic" evidence="9">
    <location>
        <begin position="227"/>
        <end position="303"/>
    </location>
</feature>
<accession>A0A9D1DXW7</accession>
<comment type="similarity">
    <text evidence="2">Belongs to the cation diffusion facilitator (CDF) transporter (TC 2.A.4) family.</text>
</comment>
<evidence type="ECO:0000256" key="3">
    <source>
        <dbReference type="ARBA" id="ARBA00022448"/>
    </source>
</evidence>
<evidence type="ECO:0000256" key="5">
    <source>
        <dbReference type="ARBA" id="ARBA00022989"/>
    </source>
</evidence>
<feature type="transmembrane region" description="Helical" evidence="7">
    <location>
        <begin position="97"/>
        <end position="115"/>
    </location>
</feature>
<dbReference type="InterPro" id="IPR027469">
    <property type="entry name" value="Cation_efflux_TMD_sf"/>
</dbReference>
<evidence type="ECO:0000259" key="8">
    <source>
        <dbReference type="Pfam" id="PF01545"/>
    </source>
</evidence>
<dbReference type="InterPro" id="IPR050291">
    <property type="entry name" value="CDF_Transporter"/>
</dbReference>
<comment type="caution">
    <text evidence="10">The sequence shown here is derived from an EMBL/GenBank/DDBJ whole genome shotgun (WGS) entry which is preliminary data.</text>
</comment>
<dbReference type="InterPro" id="IPR058533">
    <property type="entry name" value="Cation_efflux_TM"/>
</dbReference>
<evidence type="ECO:0000256" key="1">
    <source>
        <dbReference type="ARBA" id="ARBA00004141"/>
    </source>
</evidence>
<evidence type="ECO:0000256" key="4">
    <source>
        <dbReference type="ARBA" id="ARBA00022692"/>
    </source>
</evidence>
<protein>
    <submittedName>
        <fullName evidence="10">Cation transporter</fullName>
    </submittedName>
</protein>
<dbReference type="SUPFAM" id="SSF160240">
    <property type="entry name" value="Cation efflux protein cytoplasmic domain-like"/>
    <property type="match status" value="1"/>
</dbReference>
<dbReference type="InterPro" id="IPR002524">
    <property type="entry name" value="Cation_efflux"/>
</dbReference>
<dbReference type="PANTHER" id="PTHR43840:SF15">
    <property type="entry name" value="MITOCHONDRIAL METAL TRANSPORTER 1-RELATED"/>
    <property type="match status" value="1"/>
</dbReference>
<feature type="transmembrane region" description="Helical" evidence="7">
    <location>
        <begin position="127"/>
        <end position="148"/>
    </location>
</feature>
<keyword evidence="4 7" id="KW-0812">Transmembrane</keyword>
<reference evidence="10" key="1">
    <citation type="submission" date="2020-10" db="EMBL/GenBank/DDBJ databases">
        <authorList>
            <person name="Gilroy R."/>
        </authorList>
    </citation>
    <scope>NUCLEOTIDE SEQUENCE</scope>
    <source>
        <strain evidence="10">CHK189-12415</strain>
    </source>
</reference>
<comment type="subcellular location">
    <subcellularLocation>
        <location evidence="1">Membrane</location>
        <topology evidence="1">Multi-pass membrane protein</topology>
    </subcellularLocation>
</comment>
<feature type="domain" description="Cation efflux protein transmembrane" evidence="8">
    <location>
        <begin position="32"/>
        <end position="223"/>
    </location>
</feature>
<evidence type="ECO:0000313" key="10">
    <source>
        <dbReference type="EMBL" id="HIR60871.1"/>
    </source>
</evidence>
<keyword evidence="3" id="KW-0813">Transport</keyword>
<dbReference type="PANTHER" id="PTHR43840">
    <property type="entry name" value="MITOCHONDRIAL METAL TRANSPORTER 1-RELATED"/>
    <property type="match status" value="1"/>
</dbReference>
<dbReference type="Pfam" id="PF01545">
    <property type="entry name" value="Cation_efflux"/>
    <property type="match status" value="1"/>
</dbReference>
<dbReference type="EMBL" id="DVHA01000158">
    <property type="protein sequence ID" value="HIR60871.1"/>
    <property type="molecule type" value="Genomic_DNA"/>
</dbReference>
<evidence type="ECO:0000256" key="7">
    <source>
        <dbReference type="SAM" id="Phobius"/>
    </source>
</evidence>
<dbReference type="Gene3D" id="1.20.1510.10">
    <property type="entry name" value="Cation efflux protein transmembrane domain"/>
    <property type="match status" value="1"/>
</dbReference>
<keyword evidence="5 7" id="KW-1133">Transmembrane helix</keyword>
<organism evidence="10 11">
    <name type="scientific">Candidatus Faecivivens stercoravium</name>
    <dbReference type="NCBI Taxonomy" id="2840803"/>
    <lineage>
        <taxon>Bacteria</taxon>
        <taxon>Bacillati</taxon>
        <taxon>Bacillota</taxon>
        <taxon>Clostridia</taxon>
        <taxon>Eubacteriales</taxon>
        <taxon>Oscillospiraceae</taxon>
        <taxon>Oscillospiraceae incertae sedis</taxon>
        <taxon>Candidatus Faecivivens</taxon>
    </lineage>
</organism>
<dbReference type="FunFam" id="1.20.1510.10:FF:000006">
    <property type="entry name" value="Divalent cation efflux transporter"/>
    <property type="match status" value="1"/>
</dbReference>
<reference evidence="10" key="2">
    <citation type="journal article" date="2021" name="PeerJ">
        <title>Extensive microbial diversity within the chicken gut microbiome revealed by metagenomics and culture.</title>
        <authorList>
            <person name="Gilroy R."/>
            <person name="Ravi A."/>
            <person name="Getino M."/>
            <person name="Pursley I."/>
            <person name="Horton D.L."/>
            <person name="Alikhan N.F."/>
            <person name="Baker D."/>
            <person name="Gharbi K."/>
            <person name="Hall N."/>
            <person name="Watson M."/>
            <person name="Adriaenssens E.M."/>
            <person name="Foster-Nyarko E."/>
            <person name="Jarju S."/>
            <person name="Secka A."/>
            <person name="Antonio M."/>
            <person name="Oren A."/>
            <person name="Chaudhuri R.R."/>
            <person name="La Ragione R."/>
            <person name="Hildebrand F."/>
            <person name="Pallen M.J."/>
        </authorList>
    </citation>
    <scope>NUCLEOTIDE SEQUENCE</scope>
    <source>
        <strain evidence="10">CHK189-12415</strain>
    </source>
</reference>
<keyword evidence="6 7" id="KW-0472">Membrane</keyword>
<dbReference type="InterPro" id="IPR027470">
    <property type="entry name" value="Cation_efflux_CTD"/>
</dbReference>
<dbReference type="Gene3D" id="3.30.70.1350">
    <property type="entry name" value="Cation efflux protein, cytoplasmic domain"/>
    <property type="match status" value="1"/>
</dbReference>
<evidence type="ECO:0000256" key="6">
    <source>
        <dbReference type="ARBA" id="ARBA00023136"/>
    </source>
</evidence>
<evidence type="ECO:0000259" key="9">
    <source>
        <dbReference type="Pfam" id="PF16916"/>
    </source>
</evidence>
<dbReference type="SUPFAM" id="SSF161111">
    <property type="entry name" value="Cation efflux protein transmembrane domain-like"/>
    <property type="match status" value="1"/>
</dbReference>
<dbReference type="InterPro" id="IPR036837">
    <property type="entry name" value="Cation_efflux_CTD_sf"/>
</dbReference>
<dbReference type="GO" id="GO:0008324">
    <property type="term" value="F:monoatomic cation transmembrane transporter activity"/>
    <property type="evidence" value="ECO:0007669"/>
    <property type="project" value="InterPro"/>
</dbReference>
<evidence type="ECO:0000256" key="2">
    <source>
        <dbReference type="ARBA" id="ARBA00008114"/>
    </source>
</evidence>
<sequence length="394" mass="42564">MIKWLTKKFVKNPEDVHSPEVRQGYGTMSGAVGIFLNLCLFAGKLASGLLSGSIAITADALNNLSDAASSIVTLIGFRMAGRKPDLEHPFGHGRIEYIAGLIVSFIILMMGYELLTSSVGKILTPEGVTFSLLPAVILAASVLVKLWMAHFNHTLAKAIDSAAMEATAADSRSDAVATTAVLAGTIIGGIWDIPIDGWLGLAVSILILKTGFDAAKDTISPLLGQPPEKDFVDEIEKTVTAHPDILGIHDLIVHNYGPGRVMVSLHAEVSGDGNFYKLHDMIDNVERELGEKLHCIATIHLDPIDTHNPELQSLREQAEAAAEALDPRCSVHDVRLVPGDTHLNLIFDVLVPFDLKMEDGEIRQAICGKIPRLQQEPKMYAVIAVDRDYTGRSA</sequence>
<gene>
    <name evidence="10" type="ORF">IAB37_04780</name>
</gene>
<evidence type="ECO:0000313" key="11">
    <source>
        <dbReference type="Proteomes" id="UP000824241"/>
    </source>
</evidence>
<dbReference type="Pfam" id="PF16916">
    <property type="entry name" value="ZT_dimer"/>
    <property type="match status" value="1"/>
</dbReference>
<dbReference type="NCBIfam" id="TIGR01297">
    <property type="entry name" value="CDF"/>
    <property type="match status" value="1"/>
</dbReference>
<dbReference type="Proteomes" id="UP000824241">
    <property type="component" value="Unassembled WGS sequence"/>
</dbReference>
<proteinExistence type="inferred from homology"/>